<keyword evidence="7" id="KW-0046">Antibiotic resistance</keyword>
<evidence type="ECO:0000256" key="6">
    <source>
        <dbReference type="ARBA" id="ARBA00023136"/>
    </source>
</evidence>
<feature type="transmembrane region" description="Helical" evidence="9">
    <location>
        <begin position="167"/>
        <end position="190"/>
    </location>
</feature>
<keyword evidence="12" id="KW-1185">Reference proteome</keyword>
<reference evidence="12" key="1">
    <citation type="journal article" date="2019" name="Int. J. Syst. Evol. Microbiol.">
        <title>The Global Catalogue of Microorganisms (GCM) 10K type strain sequencing project: providing services to taxonomists for standard genome sequencing and annotation.</title>
        <authorList>
            <consortium name="The Broad Institute Genomics Platform"/>
            <consortium name="The Broad Institute Genome Sequencing Center for Infectious Disease"/>
            <person name="Wu L."/>
            <person name="Ma J."/>
        </authorList>
    </citation>
    <scope>NUCLEOTIDE SEQUENCE [LARGE SCALE GENOMIC DNA]</scope>
    <source>
        <strain evidence="12">JCM 4855</strain>
    </source>
</reference>
<feature type="transmembrane region" description="Helical" evidence="9">
    <location>
        <begin position="306"/>
        <end position="327"/>
    </location>
</feature>
<comment type="caution">
    <text evidence="11">The sequence shown here is derived from an EMBL/GenBank/DDBJ whole genome shotgun (WGS) entry which is preliminary data.</text>
</comment>
<evidence type="ECO:0000256" key="8">
    <source>
        <dbReference type="SAM" id="MobiDB-lite"/>
    </source>
</evidence>
<dbReference type="PANTHER" id="PTHR42718">
    <property type="entry name" value="MAJOR FACILITATOR SUPERFAMILY MULTIDRUG TRANSPORTER MFSC"/>
    <property type="match status" value="1"/>
</dbReference>
<feature type="transmembrane region" description="Helical" evidence="9">
    <location>
        <begin position="202"/>
        <end position="222"/>
    </location>
</feature>
<dbReference type="SUPFAM" id="SSF103473">
    <property type="entry name" value="MFS general substrate transporter"/>
    <property type="match status" value="1"/>
</dbReference>
<keyword evidence="6 9" id="KW-0472">Membrane</keyword>
<dbReference type="Gene3D" id="1.20.1250.20">
    <property type="entry name" value="MFS general substrate transporter like domains"/>
    <property type="match status" value="1"/>
</dbReference>
<dbReference type="InterPro" id="IPR036259">
    <property type="entry name" value="MFS_trans_sf"/>
</dbReference>
<name>A0ABW2DZ10_9ACTN</name>
<evidence type="ECO:0000256" key="1">
    <source>
        <dbReference type="ARBA" id="ARBA00004651"/>
    </source>
</evidence>
<feature type="transmembrane region" description="Helical" evidence="9">
    <location>
        <begin position="477"/>
        <end position="499"/>
    </location>
</feature>
<evidence type="ECO:0000259" key="10">
    <source>
        <dbReference type="PROSITE" id="PS50850"/>
    </source>
</evidence>
<evidence type="ECO:0000313" key="12">
    <source>
        <dbReference type="Proteomes" id="UP001596409"/>
    </source>
</evidence>
<dbReference type="Proteomes" id="UP001596409">
    <property type="component" value="Unassembled WGS sequence"/>
</dbReference>
<feature type="transmembrane region" description="Helical" evidence="9">
    <location>
        <begin position="406"/>
        <end position="426"/>
    </location>
</feature>
<accession>A0ABW2DZ10</accession>
<sequence>MTGTQGPLAGRKEWIGLGVLLLPILLVSMDMTVMYFALPQLSQELAPTSAQQLWVIDIYAFVLAGLLLTMGSLGDRIGRRRLLLIGAAAFGASSAMAAYATSAEMLILARAVQGIGGATLMPSTLALIRNMFHDEKQRRSAIAVWSAGMSAGTALGPLLSGVMLSQFWWGSVFLINVPVMLLLLVVAPKLLPEYRDTSASKFDTLSGLLSLAAVLPIIYGIKKLAMDGLGAVPVAAIAVGLVFGALFVGRQRRSPHALLDISLFRNRGFSGSIMVNLVAIFAMVGFSVFTTQYLELVLGYSALKAALWLIPGTVAVVLVIPVATALVRKVHPAYVIAGAFVLAFVGFMVLLRLPTDDGLPVLLTGVILFSAGLAVVVTLITDLVVASAPPEAAGTASATLQTGQEFGGALGIAILGTVGTAVYRGFVSDHAPAGLPGEAKDAAQETLGGALAATRELPADLGAALLRVVREAFTDSVHIAAVTAGGVMLLGALVSVALLRGVRRPQQPAADGTHTPQDGTVLVPER</sequence>
<dbReference type="Gene3D" id="1.20.1720.10">
    <property type="entry name" value="Multidrug resistance protein D"/>
    <property type="match status" value="1"/>
</dbReference>
<dbReference type="InterPro" id="IPR011701">
    <property type="entry name" value="MFS"/>
</dbReference>
<keyword evidence="3" id="KW-1003">Cell membrane</keyword>
<feature type="transmembrane region" description="Helical" evidence="9">
    <location>
        <begin position="14"/>
        <end position="38"/>
    </location>
</feature>
<feature type="region of interest" description="Disordered" evidence="8">
    <location>
        <begin position="505"/>
        <end position="526"/>
    </location>
</feature>
<comment type="subcellular location">
    <subcellularLocation>
        <location evidence="1">Cell membrane</location>
        <topology evidence="1">Multi-pass membrane protein</topology>
    </subcellularLocation>
</comment>
<evidence type="ECO:0000256" key="3">
    <source>
        <dbReference type="ARBA" id="ARBA00022475"/>
    </source>
</evidence>
<keyword evidence="2" id="KW-0813">Transport</keyword>
<gene>
    <name evidence="11" type="ORF">ACFQMH_05885</name>
</gene>
<proteinExistence type="predicted"/>
<keyword evidence="5 9" id="KW-1133">Transmembrane helix</keyword>
<evidence type="ECO:0000313" key="11">
    <source>
        <dbReference type="EMBL" id="MFC7011250.1"/>
    </source>
</evidence>
<evidence type="ECO:0000256" key="7">
    <source>
        <dbReference type="ARBA" id="ARBA00023251"/>
    </source>
</evidence>
<feature type="domain" description="Major facilitator superfamily (MFS) profile" evidence="10">
    <location>
        <begin position="16"/>
        <end position="503"/>
    </location>
</feature>
<evidence type="ECO:0000256" key="4">
    <source>
        <dbReference type="ARBA" id="ARBA00022692"/>
    </source>
</evidence>
<feature type="transmembrane region" description="Helical" evidence="9">
    <location>
        <begin position="359"/>
        <end position="385"/>
    </location>
</feature>
<feature type="transmembrane region" description="Helical" evidence="9">
    <location>
        <begin position="334"/>
        <end position="353"/>
    </location>
</feature>
<evidence type="ECO:0000256" key="2">
    <source>
        <dbReference type="ARBA" id="ARBA00022448"/>
    </source>
</evidence>
<evidence type="ECO:0000256" key="9">
    <source>
        <dbReference type="SAM" id="Phobius"/>
    </source>
</evidence>
<dbReference type="RefSeq" id="WP_189879756.1">
    <property type="nucleotide sequence ID" value="NZ_BMWA01000035.1"/>
</dbReference>
<organism evidence="11 12">
    <name type="scientific">Streptomyces viridiviolaceus</name>
    <dbReference type="NCBI Taxonomy" id="68282"/>
    <lineage>
        <taxon>Bacteria</taxon>
        <taxon>Bacillati</taxon>
        <taxon>Actinomycetota</taxon>
        <taxon>Actinomycetes</taxon>
        <taxon>Kitasatosporales</taxon>
        <taxon>Streptomycetaceae</taxon>
        <taxon>Streptomyces</taxon>
    </lineage>
</organism>
<feature type="transmembrane region" description="Helical" evidence="9">
    <location>
        <begin position="82"/>
        <end position="101"/>
    </location>
</feature>
<feature type="transmembrane region" description="Helical" evidence="9">
    <location>
        <begin position="269"/>
        <end position="294"/>
    </location>
</feature>
<keyword evidence="4 9" id="KW-0812">Transmembrane</keyword>
<dbReference type="CDD" id="cd17321">
    <property type="entry name" value="MFS_MMR_MDR_like"/>
    <property type="match status" value="1"/>
</dbReference>
<dbReference type="PANTHER" id="PTHR42718:SF47">
    <property type="entry name" value="METHYL VIOLOGEN RESISTANCE PROTEIN SMVA"/>
    <property type="match status" value="1"/>
</dbReference>
<dbReference type="PROSITE" id="PS50850">
    <property type="entry name" value="MFS"/>
    <property type="match status" value="1"/>
</dbReference>
<dbReference type="InterPro" id="IPR020846">
    <property type="entry name" value="MFS_dom"/>
</dbReference>
<feature type="transmembrane region" description="Helical" evidence="9">
    <location>
        <begin position="50"/>
        <end position="70"/>
    </location>
</feature>
<dbReference type="EMBL" id="JBHSYM010000010">
    <property type="protein sequence ID" value="MFC7011250.1"/>
    <property type="molecule type" value="Genomic_DNA"/>
</dbReference>
<feature type="transmembrane region" description="Helical" evidence="9">
    <location>
        <begin position="107"/>
        <end position="128"/>
    </location>
</feature>
<feature type="transmembrane region" description="Helical" evidence="9">
    <location>
        <begin position="140"/>
        <end position="161"/>
    </location>
</feature>
<evidence type="ECO:0000256" key="5">
    <source>
        <dbReference type="ARBA" id="ARBA00022989"/>
    </source>
</evidence>
<protein>
    <submittedName>
        <fullName evidence="11">MFS transporter</fullName>
    </submittedName>
</protein>
<dbReference type="Pfam" id="PF07690">
    <property type="entry name" value="MFS_1"/>
    <property type="match status" value="1"/>
</dbReference>
<feature type="transmembrane region" description="Helical" evidence="9">
    <location>
        <begin position="228"/>
        <end position="248"/>
    </location>
</feature>